<organism evidence="2 3">
    <name type="scientific">Ottowia flava</name>
    <dbReference type="NCBI Taxonomy" id="2675430"/>
    <lineage>
        <taxon>Bacteria</taxon>
        <taxon>Pseudomonadati</taxon>
        <taxon>Pseudomonadota</taxon>
        <taxon>Betaproteobacteria</taxon>
        <taxon>Burkholderiales</taxon>
        <taxon>Comamonadaceae</taxon>
        <taxon>Ottowia</taxon>
    </lineage>
</organism>
<evidence type="ECO:0000256" key="1">
    <source>
        <dbReference type="SAM" id="Phobius"/>
    </source>
</evidence>
<protein>
    <recommendedName>
        <fullName evidence="4">DUF2484 family protein</fullName>
    </recommendedName>
</protein>
<keyword evidence="1" id="KW-0472">Membrane</keyword>
<name>A0ABW4KWQ1_9BURK</name>
<gene>
    <name evidence="2" type="ORF">ACFSF0_13690</name>
</gene>
<keyword evidence="1" id="KW-0812">Transmembrane</keyword>
<proteinExistence type="predicted"/>
<evidence type="ECO:0000313" key="2">
    <source>
        <dbReference type="EMBL" id="MFD1711666.1"/>
    </source>
</evidence>
<dbReference type="EMBL" id="JBHUEJ010000031">
    <property type="protein sequence ID" value="MFD1711666.1"/>
    <property type="molecule type" value="Genomic_DNA"/>
</dbReference>
<evidence type="ECO:0008006" key="4">
    <source>
        <dbReference type="Google" id="ProtNLM"/>
    </source>
</evidence>
<accession>A0ABW4KWQ1</accession>
<evidence type="ECO:0000313" key="3">
    <source>
        <dbReference type="Proteomes" id="UP001597304"/>
    </source>
</evidence>
<reference evidence="3" key="1">
    <citation type="journal article" date="2019" name="Int. J. Syst. Evol. Microbiol.">
        <title>The Global Catalogue of Microorganisms (GCM) 10K type strain sequencing project: providing services to taxonomists for standard genome sequencing and annotation.</title>
        <authorList>
            <consortium name="The Broad Institute Genomics Platform"/>
            <consortium name="The Broad Institute Genome Sequencing Center for Infectious Disease"/>
            <person name="Wu L."/>
            <person name="Ma J."/>
        </authorList>
    </citation>
    <scope>NUCLEOTIDE SEQUENCE [LARGE SCALE GENOMIC DNA]</scope>
    <source>
        <strain evidence="3">LMG 29247</strain>
    </source>
</reference>
<comment type="caution">
    <text evidence="2">The sequence shown here is derived from an EMBL/GenBank/DDBJ whole genome shotgun (WGS) entry which is preliminary data.</text>
</comment>
<keyword evidence="1" id="KW-1133">Transmembrane helix</keyword>
<keyword evidence="3" id="KW-1185">Reference proteome</keyword>
<feature type="transmembrane region" description="Helical" evidence="1">
    <location>
        <begin position="53"/>
        <end position="74"/>
    </location>
</feature>
<sequence>MALGLLFSAAAGWFFLSATPRAEGPLRGWRGTALGLIAAALAVWPLRAAGAGLAEAVAEVLAMAILVVPGWSYLRARRRRMAASAAR</sequence>
<dbReference type="Proteomes" id="UP001597304">
    <property type="component" value="Unassembled WGS sequence"/>
</dbReference>
<dbReference type="RefSeq" id="WP_147912862.1">
    <property type="nucleotide sequence ID" value="NZ_JBHUEJ010000031.1"/>
</dbReference>